<evidence type="ECO:0000313" key="2">
    <source>
        <dbReference type="Proteomes" id="UP001266305"/>
    </source>
</evidence>
<sequence>MDYEGEEQTHMWTPWNRDTIPCLLQELHMNLYCPFQIWGQPDFWVNLQRLTSANLAAEASATLHEGPPGGIPVPGQVNACSPECGVREATVSRTPWNSASWSCVHFVDVTASASGPLKLL</sequence>
<gene>
    <name evidence="1" type="ORF">P7K49_026140</name>
</gene>
<evidence type="ECO:0000313" key="1">
    <source>
        <dbReference type="EMBL" id="KAK2097106.1"/>
    </source>
</evidence>
<organism evidence="1 2">
    <name type="scientific">Saguinus oedipus</name>
    <name type="common">Cotton-top tamarin</name>
    <name type="synonym">Oedipomidas oedipus</name>
    <dbReference type="NCBI Taxonomy" id="9490"/>
    <lineage>
        <taxon>Eukaryota</taxon>
        <taxon>Metazoa</taxon>
        <taxon>Chordata</taxon>
        <taxon>Craniata</taxon>
        <taxon>Vertebrata</taxon>
        <taxon>Euteleostomi</taxon>
        <taxon>Mammalia</taxon>
        <taxon>Eutheria</taxon>
        <taxon>Euarchontoglires</taxon>
        <taxon>Primates</taxon>
        <taxon>Haplorrhini</taxon>
        <taxon>Platyrrhini</taxon>
        <taxon>Cebidae</taxon>
        <taxon>Callitrichinae</taxon>
        <taxon>Saguinus</taxon>
    </lineage>
</organism>
<comment type="caution">
    <text evidence="1">The sequence shown here is derived from an EMBL/GenBank/DDBJ whole genome shotgun (WGS) entry which is preliminary data.</text>
</comment>
<keyword evidence="2" id="KW-1185">Reference proteome</keyword>
<dbReference type="EMBL" id="JASSZA010000012">
    <property type="protein sequence ID" value="KAK2097106.1"/>
    <property type="molecule type" value="Genomic_DNA"/>
</dbReference>
<protein>
    <submittedName>
        <fullName evidence="1">Uncharacterized protein</fullName>
    </submittedName>
</protein>
<proteinExistence type="predicted"/>
<name>A0ABQ9UJ65_SAGOE</name>
<dbReference type="Proteomes" id="UP001266305">
    <property type="component" value="Unassembled WGS sequence"/>
</dbReference>
<accession>A0ABQ9UJ65</accession>
<reference evidence="1 2" key="1">
    <citation type="submission" date="2023-05" db="EMBL/GenBank/DDBJ databases">
        <title>B98-5 Cell Line De Novo Hybrid Assembly: An Optical Mapping Approach.</title>
        <authorList>
            <person name="Kananen K."/>
            <person name="Auerbach J.A."/>
            <person name="Kautto E."/>
            <person name="Blachly J.S."/>
        </authorList>
    </citation>
    <scope>NUCLEOTIDE SEQUENCE [LARGE SCALE GENOMIC DNA]</scope>
    <source>
        <strain evidence="1">B95-8</strain>
        <tissue evidence="1">Cell line</tissue>
    </source>
</reference>